<dbReference type="GO" id="GO:0046294">
    <property type="term" value="P:formaldehyde catabolic process"/>
    <property type="evidence" value="ECO:0007669"/>
    <property type="project" value="TreeGrafter"/>
</dbReference>
<dbReference type="GO" id="GO:0051903">
    <property type="term" value="F:S-(hydroxymethyl)glutathione dehydrogenase [NAD(P)+] activity"/>
    <property type="evidence" value="ECO:0007669"/>
    <property type="project" value="UniProtKB-EC"/>
</dbReference>
<evidence type="ECO:0000256" key="1">
    <source>
        <dbReference type="ARBA" id="ARBA00022723"/>
    </source>
</evidence>
<keyword evidence="1" id="KW-0479">Metal-binding</keyword>
<name>A0A378W038_NEIGO</name>
<keyword evidence="3" id="KW-0520">NAD</keyword>
<gene>
    <name evidence="4" type="primary">frmA</name>
    <name evidence="4" type="ORF">NCTC11421_01905</name>
</gene>
<reference evidence="4" key="1">
    <citation type="submission" date="2018-06" db="EMBL/GenBank/DDBJ databases">
        <authorList>
            <consortium name="Pathogen Informatics"/>
            <person name="Doyle S."/>
        </authorList>
    </citation>
    <scope>NUCLEOTIDE SEQUENCE [LARGE SCALE GENOMIC DNA]</scope>
    <source>
        <strain evidence="4">NCTC11421</strain>
    </source>
</reference>
<dbReference type="EMBL" id="UGRI01000001">
    <property type="protein sequence ID" value="SUA23915.1"/>
    <property type="molecule type" value="Genomic_DNA"/>
</dbReference>
<keyword evidence="4" id="KW-0560">Oxidoreductase</keyword>
<proteinExistence type="predicted"/>
<dbReference type="PANTHER" id="PTHR43880">
    <property type="entry name" value="ALCOHOL DEHYDROGENASE"/>
    <property type="match status" value="1"/>
</dbReference>
<dbReference type="EC" id="1.1.1.284" evidence="4"/>
<dbReference type="GO" id="GO:0008270">
    <property type="term" value="F:zinc ion binding"/>
    <property type="evidence" value="ECO:0007669"/>
    <property type="project" value="TreeGrafter"/>
</dbReference>
<dbReference type="GO" id="GO:0005829">
    <property type="term" value="C:cytosol"/>
    <property type="evidence" value="ECO:0007669"/>
    <property type="project" value="TreeGrafter"/>
</dbReference>
<protein>
    <submittedName>
        <fullName evidence="4">Alcohol dehydrogenase</fullName>
        <ecNumber evidence="4">1.1.1.284</ecNumber>
    </submittedName>
</protein>
<dbReference type="Gene3D" id="3.40.50.720">
    <property type="entry name" value="NAD(P)-binding Rossmann-like Domain"/>
    <property type="match status" value="1"/>
</dbReference>
<evidence type="ECO:0000256" key="3">
    <source>
        <dbReference type="ARBA" id="ARBA00023027"/>
    </source>
</evidence>
<dbReference type="Gene3D" id="3.90.180.10">
    <property type="entry name" value="Medium-chain alcohol dehydrogenases, catalytic domain"/>
    <property type="match status" value="1"/>
</dbReference>
<sequence>MYRQCKRNASGIRKCTPRLGQSIIIGVADAGQEISTRPFQSVTGRVWKGSAFGGVKGRSELPKMVEDSMKGDIQLEPFVTHAMTLDQINEAFELMHEGKSIRAVIHY</sequence>
<keyword evidence="2" id="KW-0862">Zinc</keyword>
<evidence type="ECO:0000313" key="4">
    <source>
        <dbReference type="EMBL" id="SUA23915.1"/>
    </source>
</evidence>
<dbReference type="PANTHER" id="PTHR43880:SF12">
    <property type="entry name" value="ALCOHOL DEHYDROGENASE CLASS-3"/>
    <property type="match status" value="1"/>
</dbReference>
<evidence type="ECO:0000256" key="2">
    <source>
        <dbReference type="ARBA" id="ARBA00022833"/>
    </source>
</evidence>
<dbReference type="SUPFAM" id="SSF50129">
    <property type="entry name" value="GroES-like"/>
    <property type="match status" value="1"/>
</dbReference>
<dbReference type="AlphaFoldDB" id="A0A378W038"/>
<accession>A0A378W038</accession>
<organism evidence="4">
    <name type="scientific">Neisseria gonorrhoeae</name>
    <dbReference type="NCBI Taxonomy" id="485"/>
    <lineage>
        <taxon>Bacteria</taxon>
        <taxon>Pseudomonadati</taxon>
        <taxon>Pseudomonadota</taxon>
        <taxon>Betaproteobacteria</taxon>
        <taxon>Neisseriales</taxon>
        <taxon>Neisseriaceae</taxon>
        <taxon>Neisseria</taxon>
    </lineage>
</organism>
<dbReference type="InterPro" id="IPR011032">
    <property type="entry name" value="GroES-like_sf"/>
</dbReference>